<protein>
    <submittedName>
        <fullName evidence="1">Predicted protein</fullName>
    </submittedName>
</protein>
<name>E5AEE3_LEPMJ</name>
<dbReference type="HOGENOM" id="CLU_1594843_0_0_1"/>
<accession>E5AEE3</accession>
<proteinExistence type="predicted"/>
<gene>
    <name evidence="1" type="ORF">LEMA_P003690.1</name>
</gene>
<dbReference type="InParanoid" id="E5AEE3"/>
<dbReference type="EMBL" id="FP929139">
    <property type="protein sequence ID" value="CBY01582.1"/>
    <property type="molecule type" value="Genomic_DNA"/>
</dbReference>
<dbReference type="AlphaFoldDB" id="E5AEE3"/>
<dbReference type="VEuPathDB" id="FungiDB:LEMA_P003690.1"/>
<sequence length="167" mass="18909">MPPTNIVNAHKELSYSTPRVQPQLKHQECPILSSERLASGLWPRYMEATGTHATRPRLVRPRIHLQKLLLKAIFSIQHVFLERQRITIAIGGGITGFKDTTSSANLDHLTHILAVDVKMCRLIMSPFAKDIPRHCYVGSVILVYRPLRELESIASAFPDRQPKVQVD</sequence>
<keyword evidence="2" id="KW-1185">Reference proteome</keyword>
<dbReference type="Proteomes" id="UP000002668">
    <property type="component" value="Genome"/>
</dbReference>
<reference evidence="2" key="1">
    <citation type="journal article" date="2011" name="Nat. Commun.">
        <title>Effector diversification within compartments of the Leptosphaeria maculans genome affected by Repeat-Induced Point mutations.</title>
        <authorList>
            <person name="Rouxel T."/>
            <person name="Grandaubert J."/>
            <person name="Hane J.K."/>
            <person name="Hoede C."/>
            <person name="van de Wouw A.P."/>
            <person name="Couloux A."/>
            <person name="Dominguez V."/>
            <person name="Anthouard V."/>
            <person name="Bally P."/>
            <person name="Bourras S."/>
            <person name="Cozijnsen A.J."/>
            <person name="Ciuffetti L.M."/>
            <person name="Degrave A."/>
            <person name="Dilmaghani A."/>
            <person name="Duret L."/>
            <person name="Fudal I."/>
            <person name="Goodwin S.B."/>
            <person name="Gout L."/>
            <person name="Glaser N."/>
            <person name="Linglin J."/>
            <person name="Kema G.H.J."/>
            <person name="Lapalu N."/>
            <person name="Lawrence C.B."/>
            <person name="May K."/>
            <person name="Meyer M."/>
            <person name="Ollivier B."/>
            <person name="Poulain J."/>
            <person name="Schoch C.L."/>
            <person name="Simon A."/>
            <person name="Spatafora J.W."/>
            <person name="Stachowiak A."/>
            <person name="Turgeon B.G."/>
            <person name="Tyler B.M."/>
            <person name="Vincent D."/>
            <person name="Weissenbach J."/>
            <person name="Amselem J."/>
            <person name="Quesneville H."/>
            <person name="Oliver R.P."/>
            <person name="Wincker P."/>
            <person name="Balesdent M.-H."/>
            <person name="Howlett B.J."/>
        </authorList>
    </citation>
    <scope>NUCLEOTIDE SEQUENCE [LARGE SCALE GENOMIC DNA]</scope>
    <source>
        <strain evidence="2">JN3 / isolate v23.1.3 / race Av1-4-5-6-7-8</strain>
    </source>
</reference>
<evidence type="ECO:0000313" key="2">
    <source>
        <dbReference type="Proteomes" id="UP000002668"/>
    </source>
</evidence>
<organism evidence="1 2">
    <name type="scientific">Leptosphaeria maculans (strain JN3 / isolate v23.1.3 / race Av1-4-5-6-7-8)</name>
    <name type="common">Blackleg fungus</name>
    <name type="synonym">Phoma lingam</name>
    <dbReference type="NCBI Taxonomy" id="985895"/>
    <lineage>
        <taxon>Eukaryota</taxon>
        <taxon>Fungi</taxon>
        <taxon>Dikarya</taxon>
        <taxon>Ascomycota</taxon>
        <taxon>Pezizomycotina</taxon>
        <taxon>Dothideomycetes</taxon>
        <taxon>Pleosporomycetidae</taxon>
        <taxon>Pleosporales</taxon>
        <taxon>Pleosporineae</taxon>
        <taxon>Leptosphaeriaceae</taxon>
        <taxon>Plenodomus</taxon>
        <taxon>Plenodomus lingam/Leptosphaeria maculans species complex</taxon>
    </lineage>
</organism>
<evidence type="ECO:0000313" key="1">
    <source>
        <dbReference type="EMBL" id="CBY01582.1"/>
    </source>
</evidence>